<reference evidence="2" key="1">
    <citation type="journal article" date="2020" name="Stud. Mycol.">
        <title>101 Dothideomycetes genomes: a test case for predicting lifestyles and emergence of pathogens.</title>
        <authorList>
            <person name="Haridas S."/>
            <person name="Albert R."/>
            <person name="Binder M."/>
            <person name="Bloem J."/>
            <person name="Labutti K."/>
            <person name="Salamov A."/>
            <person name="Andreopoulos B."/>
            <person name="Baker S."/>
            <person name="Barry K."/>
            <person name="Bills G."/>
            <person name="Bluhm B."/>
            <person name="Cannon C."/>
            <person name="Castanera R."/>
            <person name="Culley D."/>
            <person name="Daum C."/>
            <person name="Ezra D."/>
            <person name="Gonzalez J."/>
            <person name="Henrissat B."/>
            <person name="Kuo A."/>
            <person name="Liang C."/>
            <person name="Lipzen A."/>
            <person name="Lutzoni F."/>
            <person name="Magnuson J."/>
            <person name="Mondo S."/>
            <person name="Nolan M."/>
            <person name="Ohm R."/>
            <person name="Pangilinan J."/>
            <person name="Park H.-J."/>
            <person name="Ramirez L."/>
            <person name="Alfaro M."/>
            <person name="Sun H."/>
            <person name="Tritt A."/>
            <person name="Yoshinaga Y."/>
            <person name="Zwiers L.-H."/>
            <person name="Turgeon B."/>
            <person name="Goodwin S."/>
            <person name="Spatafora J."/>
            <person name="Crous P."/>
            <person name="Grigoriev I."/>
        </authorList>
    </citation>
    <scope>NUCLEOTIDE SEQUENCE</scope>
    <source>
        <strain evidence="2">CBS 122368</strain>
    </source>
</reference>
<proteinExistence type="predicted"/>
<feature type="region of interest" description="Disordered" evidence="1">
    <location>
        <begin position="261"/>
        <end position="280"/>
    </location>
</feature>
<feature type="compositionally biased region" description="Basic and acidic residues" evidence="1">
    <location>
        <begin position="111"/>
        <end position="125"/>
    </location>
</feature>
<dbReference type="RefSeq" id="XP_033678545.1">
    <property type="nucleotide sequence ID" value="XM_033827193.1"/>
</dbReference>
<dbReference type="EMBL" id="ML987205">
    <property type="protein sequence ID" value="KAF2243541.1"/>
    <property type="molecule type" value="Genomic_DNA"/>
</dbReference>
<evidence type="ECO:0000256" key="1">
    <source>
        <dbReference type="SAM" id="MobiDB-lite"/>
    </source>
</evidence>
<evidence type="ECO:0000313" key="3">
    <source>
        <dbReference type="Proteomes" id="UP000800094"/>
    </source>
</evidence>
<dbReference type="GeneID" id="54580523"/>
<sequence length="526" mass="60719">MYIHEQTDIGGSRRRVIQLNVGGITPFSVTLHMKQLAPYDEDHGGVTSAIVPLPSSSAIILANMRLCRIKWTMDAICTLMTSDWEPVRLNLEPWIEQPEEERVHKRKKRGNRNEDDQGLHGESTEHPGIGSSEQSHSHIGLRMNNENFDFEQAESYIRKWIDSITYWIQDLGCQLNAFDQMFSSLSYLKVPMRHQWELDELCIAPLAKIKGSLEAVFPENENEQHQHEIQSLVDEAKTKAGHVRDQWLEIITNKGFQDLNDEANHTADDTADDTADRRKKPIPMQGTLEILLELCCRSARDQEFEKEAKAPKTKSSLWNRIRRALTLDADTTRVPASELRSRLSVRKIKKRLRIAVDSRLRELKLHLDQAEDFPAKNRPPRVIHVCFLCGTTGATIEVITLTPAKRCLEHVRNQRILRTGWIWRVCEKDKPITRMDMKYHMSQAYKRDIEPVACCRICRRMRRYDELYTSGKSGTGSKSTPFSCAELVCEQRCQIFDAGFLGPTSRRRLVEQFLRSVQWSLQQGRD</sequence>
<evidence type="ECO:0000313" key="2">
    <source>
        <dbReference type="EMBL" id="KAF2243541.1"/>
    </source>
</evidence>
<dbReference type="AlphaFoldDB" id="A0A6A6HZP1"/>
<dbReference type="Proteomes" id="UP000800094">
    <property type="component" value="Unassembled WGS sequence"/>
</dbReference>
<name>A0A6A6HZP1_9PLEO</name>
<organism evidence="2 3">
    <name type="scientific">Trematosphaeria pertusa</name>
    <dbReference type="NCBI Taxonomy" id="390896"/>
    <lineage>
        <taxon>Eukaryota</taxon>
        <taxon>Fungi</taxon>
        <taxon>Dikarya</taxon>
        <taxon>Ascomycota</taxon>
        <taxon>Pezizomycotina</taxon>
        <taxon>Dothideomycetes</taxon>
        <taxon>Pleosporomycetidae</taxon>
        <taxon>Pleosporales</taxon>
        <taxon>Massarineae</taxon>
        <taxon>Trematosphaeriaceae</taxon>
        <taxon>Trematosphaeria</taxon>
    </lineage>
</organism>
<accession>A0A6A6HZP1</accession>
<feature type="region of interest" description="Disordered" evidence="1">
    <location>
        <begin position="99"/>
        <end position="137"/>
    </location>
</feature>
<protein>
    <submittedName>
        <fullName evidence="2">Uncharacterized protein</fullName>
    </submittedName>
</protein>
<keyword evidence="3" id="KW-1185">Reference proteome</keyword>
<gene>
    <name evidence="2" type="ORF">BU26DRAFT_510040</name>
</gene>